<evidence type="ECO:0008006" key="3">
    <source>
        <dbReference type="Google" id="ProtNLM"/>
    </source>
</evidence>
<dbReference type="AlphaFoldDB" id="A0A5N7C9X4"/>
<protein>
    <recommendedName>
        <fullName evidence="3">Transmembrane protein</fullName>
    </recommendedName>
</protein>
<feature type="transmembrane region" description="Helical" evidence="1">
    <location>
        <begin position="86"/>
        <end position="106"/>
    </location>
</feature>
<keyword evidence="1" id="KW-0472">Membrane</keyword>
<feature type="transmembrane region" description="Helical" evidence="1">
    <location>
        <begin position="48"/>
        <end position="65"/>
    </location>
</feature>
<accession>A0A5N7C9X4</accession>
<gene>
    <name evidence="2" type="ORF">BDV23DRAFT_154192</name>
</gene>
<dbReference type="Proteomes" id="UP000326877">
    <property type="component" value="Unassembled WGS sequence"/>
</dbReference>
<organism evidence="2">
    <name type="scientific">Petromyces alliaceus</name>
    <name type="common">Aspergillus alliaceus</name>
    <dbReference type="NCBI Taxonomy" id="209559"/>
    <lineage>
        <taxon>Eukaryota</taxon>
        <taxon>Fungi</taxon>
        <taxon>Dikarya</taxon>
        <taxon>Ascomycota</taxon>
        <taxon>Pezizomycotina</taxon>
        <taxon>Eurotiomycetes</taxon>
        <taxon>Eurotiomycetidae</taxon>
        <taxon>Eurotiales</taxon>
        <taxon>Aspergillaceae</taxon>
        <taxon>Aspergillus</taxon>
        <taxon>Aspergillus subgen. Circumdati</taxon>
    </lineage>
</organism>
<proteinExistence type="predicted"/>
<evidence type="ECO:0000313" key="2">
    <source>
        <dbReference type="EMBL" id="KAE8390941.1"/>
    </source>
</evidence>
<keyword evidence="1" id="KW-1133">Transmembrane helix</keyword>
<keyword evidence="1" id="KW-0812">Transmembrane</keyword>
<name>A0A5N7C9X4_PETAA</name>
<reference evidence="2" key="1">
    <citation type="submission" date="2019-04" db="EMBL/GenBank/DDBJ databases">
        <title>Friends and foes A comparative genomics studyof 23 Aspergillus species from section Flavi.</title>
        <authorList>
            <consortium name="DOE Joint Genome Institute"/>
            <person name="Kjaerbolling I."/>
            <person name="Vesth T."/>
            <person name="Frisvad J.C."/>
            <person name="Nybo J.L."/>
            <person name="Theobald S."/>
            <person name="Kildgaard S."/>
            <person name="Isbrandt T."/>
            <person name="Kuo A."/>
            <person name="Sato A."/>
            <person name="Lyhne E.K."/>
            <person name="Kogle M.E."/>
            <person name="Wiebenga A."/>
            <person name="Kun R.S."/>
            <person name="Lubbers R.J."/>
            <person name="Makela M.R."/>
            <person name="Barry K."/>
            <person name="Chovatia M."/>
            <person name="Clum A."/>
            <person name="Daum C."/>
            <person name="Haridas S."/>
            <person name="He G."/>
            <person name="LaButti K."/>
            <person name="Lipzen A."/>
            <person name="Mondo S."/>
            <person name="Riley R."/>
            <person name="Salamov A."/>
            <person name="Simmons B.A."/>
            <person name="Magnuson J.K."/>
            <person name="Henrissat B."/>
            <person name="Mortensen U.H."/>
            <person name="Larsen T.O."/>
            <person name="Devries R.P."/>
            <person name="Grigoriev I.V."/>
            <person name="Machida M."/>
            <person name="Baker S.E."/>
            <person name="Andersen M.R."/>
        </authorList>
    </citation>
    <scope>NUCLEOTIDE SEQUENCE [LARGE SCALE GENOMIC DNA]</scope>
    <source>
        <strain evidence="2">IBT 14317</strain>
    </source>
</reference>
<dbReference type="EMBL" id="ML735250">
    <property type="protein sequence ID" value="KAE8390941.1"/>
    <property type="molecule type" value="Genomic_DNA"/>
</dbReference>
<evidence type="ECO:0000256" key="1">
    <source>
        <dbReference type="SAM" id="Phobius"/>
    </source>
</evidence>
<sequence length="115" mass="13139">MDSSNHNHHFAIKVPENLRPTGDGQDNDKKTLSVSVIFLALHQMTSQGPVILLFIFVYFLHLLAADDEERRRLIFVRNPIVRDLEYDVVVLIVVVVIVKCSVTGAYETYKTNKQN</sequence>